<keyword evidence="3" id="KW-1185">Reference proteome</keyword>
<comment type="caution">
    <text evidence="2">The sequence shown here is derived from an EMBL/GenBank/DDBJ whole genome shotgun (WGS) entry which is preliminary data.</text>
</comment>
<keyword evidence="1" id="KW-1133">Transmembrane helix</keyword>
<evidence type="ECO:0000256" key="1">
    <source>
        <dbReference type="SAM" id="Phobius"/>
    </source>
</evidence>
<evidence type="ECO:0000313" key="2">
    <source>
        <dbReference type="EMBL" id="GIY70259.1"/>
    </source>
</evidence>
<accession>A0AAV4VK97</accession>
<organism evidence="2 3">
    <name type="scientific">Caerostris extrusa</name>
    <name type="common">Bark spider</name>
    <name type="synonym">Caerostris bankana</name>
    <dbReference type="NCBI Taxonomy" id="172846"/>
    <lineage>
        <taxon>Eukaryota</taxon>
        <taxon>Metazoa</taxon>
        <taxon>Ecdysozoa</taxon>
        <taxon>Arthropoda</taxon>
        <taxon>Chelicerata</taxon>
        <taxon>Arachnida</taxon>
        <taxon>Araneae</taxon>
        <taxon>Araneomorphae</taxon>
        <taxon>Entelegynae</taxon>
        <taxon>Araneoidea</taxon>
        <taxon>Araneidae</taxon>
        <taxon>Caerostris</taxon>
    </lineage>
</organism>
<reference evidence="2 3" key="1">
    <citation type="submission" date="2021-06" db="EMBL/GenBank/DDBJ databases">
        <title>Caerostris extrusa draft genome.</title>
        <authorList>
            <person name="Kono N."/>
            <person name="Arakawa K."/>
        </authorList>
    </citation>
    <scope>NUCLEOTIDE SEQUENCE [LARGE SCALE GENOMIC DNA]</scope>
</reference>
<dbReference type="EMBL" id="BPLR01014641">
    <property type="protein sequence ID" value="GIY70259.1"/>
    <property type="molecule type" value="Genomic_DNA"/>
</dbReference>
<dbReference type="Proteomes" id="UP001054945">
    <property type="component" value="Unassembled WGS sequence"/>
</dbReference>
<keyword evidence="1" id="KW-0812">Transmembrane</keyword>
<protein>
    <submittedName>
        <fullName evidence="2">Uncharacterized protein</fullName>
    </submittedName>
</protein>
<dbReference type="AlphaFoldDB" id="A0AAV4VK97"/>
<proteinExistence type="predicted"/>
<name>A0AAV4VK97_CAEEX</name>
<sequence>MKTFSASYICVYASIFFFLPGGFHYIFLLPPFCAVLSGPFWRGEAIEAKVILTPSQLGTWSNKACQNYLLGGVIYVSSRLILPHGEERGQGNGRKGNISVNVTESNVLEQGLNALFEQGAVAAAHAKNGARCVLISTDAFLGD</sequence>
<feature type="transmembrane region" description="Helical" evidence="1">
    <location>
        <begin position="6"/>
        <end position="28"/>
    </location>
</feature>
<evidence type="ECO:0000313" key="3">
    <source>
        <dbReference type="Proteomes" id="UP001054945"/>
    </source>
</evidence>
<keyword evidence="1" id="KW-0472">Membrane</keyword>
<gene>
    <name evidence="2" type="ORF">CEXT_305891</name>
</gene>